<dbReference type="InterPro" id="IPR046521">
    <property type="entry name" value="DUF6698"/>
</dbReference>
<name>A0AAD7HUR1_9AGAR</name>
<evidence type="ECO:0000256" key="1">
    <source>
        <dbReference type="SAM" id="MobiDB-lite"/>
    </source>
</evidence>
<evidence type="ECO:0000313" key="3">
    <source>
        <dbReference type="Proteomes" id="UP001215280"/>
    </source>
</evidence>
<dbReference type="Proteomes" id="UP001215280">
    <property type="component" value="Unassembled WGS sequence"/>
</dbReference>
<accession>A0AAD7HUR1</accession>
<sequence>MTDTTSPDAPAGGPLQEHTNAPVLAAADIETRDREIVHFKGLIDGFTRKKGRGRKRVRANPTASDNEEGPATKKSKDDTPIDYIGYGRTIGRFLGPFVNISNVVEYGCTVDTAMSGDEGETESPLALHRCSYSYSSVQMTIGLEGVRSDDTATLKRGIPGWLTKDKTPLDPPLASLTSKTHRGFAHPVFVRLLTPMETWIAIAGKTLVVTSSQLPTFVFPLNQEFPLEIEALEDDAWIAVLDNALKGEVLLRGRQSAKAIFMGPEAALQGDGYHKGRPGNASIIMLLTFTPRVIAWVVAQVYFALSAKTEWYKTEGDHFDYDTFFWMIYDLFDNEEWGGEIIALWNKVVLGTVKATAPSTAASGPTPLERIKAAGSRKRAAAAAAATAPAPATVAAPAPAAGPSTVPTA</sequence>
<feature type="region of interest" description="Disordered" evidence="1">
    <location>
        <begin position="1"/>
        <end position="21"/>
    </location>
</feature>
<proteinExistence type="predicted"/>
<feature type="compositionally biased region" description="Basic residues" evidence="1">
    <location>
        <begin position="49"/>
        <end position="58"/>
    </location>
</feature>
<feature type="region of interest" description="Disordered" evidence="1">
    <location>
        <begin position="388"/>
        <end position="409"/>
    </location>
</feature>
<dbReference type="AlphaFoldDB" id="A0AAD7HUR1"/>
<comment type="caution">
    <text evidence="2">The sequence shown here is derived from an EMBL/GenBank/DDBJ whole genome shotgun (WGS) entry which is preliminary data.</text>
</comment>
<feature type="compositionally biased region" description="Basic and acidic residues" evidence="1">
    <location>
        <begin position="70"/>
        <end position="79"/>
    </location>
</feature>
<feature type="region of interest" description="Disordered" evidence="1">
    <location>
        <begin position="49"/>
        <end position="80"/>
    </location>
</feature>
<reference evidence="2" key="1">
    <citation type="submission" date="2023-03" db="EMBL/GenBank/DDBJ databases">
        <title>Massive genome expansion in bonnet fungi (Mycena s.s.) driven by repeated elements and novel gene families across ecological guilds.</title>
        <authorList>
            <consortium name="Lawrence Berkeley National Laboratory"/>
            <person name="Harder C.B."/>
            <person name="Miyauchi S."/>
            <person name="Viragh M."/>
            <person name="Kuo A."/>
            <person name="Thoen E."/>
            <person name="Andreopoulos B."/>
            <person name="Lu D."/>
            <person name="Skrede I."/>
            <person name="Drula E."/>
            <person name="Henrissat B."/>
            <person name="Morin E."/>
            <person name="Kohler A."/>
            <person name="Barry K."/>
            <person name="LaButti K."/>
            <person name="Morin E."/>
            <person name="Salamov A."/>
            <person name="Lipzen A."/>
            <person name="Mereny Z."/>
            <person name="Hegedus B."/>
            <person name="Baldrian P."/>
            <person name="Stursova M."/>
            <person name="Weitz H."/>
            <person name="Taylor A."/>
            <person name="Grigoriev I.V."/>
            <person name="Nagy L.G."/>
            <person name="Martin F."/>
            <person name="Kauserud H."/>
        </authorList>
    </citation>
    <scope>NUCLEOTIDE SEQUENCE</scope>
    <source>
        <strain evidence="2">CBHHK188m</strain>
    </source>
</reference>
<evidence type="ECO:0000313" key="2">
    <source>
        <dbReference type="EMBL" id="KAJ7728801.1"/>
    </source>
</evidence>
<keyword evidence="3" id="KW-1185">Reference proteome</keyword>
<protein>
    <submittedName>
        <fullName evidence="2">Uncharacterized protein</fullName>
    </submittedName>
</protein>
<dbReference type="Pfam" id="PF20414">
    <property type="entry name" value="DUF6698"/>
    <property type="match status" value="1"/>
</dbReference>
<dbReference type="EMBL" id="JARJLG010000202">
    <property type="protein sequence ID" value="KAJ7728801.1"/>
    <property type="molecule type" value="Genomic_DNA"/>
</dbReference>
<organism evidence="2 3">
    <name type="scientific">Mycena maculata</name>
    <dbReference type="NCBI Taxonomy" id="230809"/>
    <lineage>
        <taxon>Eukaryota</taxon>
        <taxon>Fungi</taxon>
        <taxon>Dikarya</taxon>
        <taxon>Basidiomycota</taxon>
        <taxon>Agaricomycotina</taxon>
        <taxon>Agaricomycetes</taxon>
        <taxon>Agaricomycetidae</taxon>
        <taxon>Agaricales</taxon>
        <taxon>Marasmiineae</taxon>
        <taxon>Mycenaceae</taxon>
        <taxon>Mycena</taxon>
    </lineage>
</organism>
<gene>
    <name evidence="2" type="ORF">DFH07DRAFT_782095</name>
</gene>